<protein>
    <recommendedName>
        <fullName evidence="1">Metallo-beta-lactamase domain-containing protein</fullName>
    </recommendedName>
</protein>
<proteinExistence type="predicted"/>
<dbReference type="GO" id="GO:0005737">
    <property type="term" value="C:cytoplasm"/>
    <property type="evidence" value="ECO:0007669"/>
    <property type="project" value="TreeGrafter"/>
</dbReference>
<dbReference type="GO" id="GO:0070290">
    <property type="term" value="F:N-acylphosphatidylethanolamine-specific phospholipase D activity"/>
    <property type="evidence" value="ECO:0007669"/>
    <property type="project" value="InterPro"/>
</dbReference>
<organism evidence="2 3">
    <name type="scientific">Martelella lutilitoris</name>
    <dbReference type="NCBI Taxonomy" id="2583532"/>
    <lineage>
        <taxon>Bacteria</taxon>
        <taxon>Pseudomonadati</taxon>
        <taxon>Pseudomonadota</taxon>
        <taxon>Alphaproteobacteria</taxon>
        <taxon>Hyphomicrobiales</taxon>
        <taxon>Aurantimonadaceae</taxon>
        <taxon>Martelella</taxon>
    </lineage>
</organism>
<dbReference type="OrthoDB" id="9805728at2"/>
<accession>A0A5C4JWJ6</accession>
<feature type="domain" description="Metallo-beta-lactamase" evidence="1">
    <location>
        <begin position="94"/>
        <end position="294"/>
    </location>
</feature>
<dbReference type="GO" id="GO:0008270">
    <property type="term" value="F:zinc ion binding"/>
    <property type="evidence" value="ECO:0007669"/>
    <property type="project" value="InterPro"/>
</dbReference>
<dbReference type="AlphaFoldDB" id="A0A5C4JWJ6"/>
<dbReference type="PIRSF" id="PIRSF038896">
    <property type="entry name" value="NAPE-PLD"/>
    <property type="match status" value="1"/>
</dbReference>
<comment type="caution">
    <text evidence="2">The sequence shown here is derived from an EMBL/GenBank/DDBJ whole genome shotgun (WGS) entry which is preliminary data.</text>
</comment>
<dbReference type="Pfam" id="PF12706">
    <property type="entry name" value="Lactamase_B_2"/>
    <property type="match status" value="1"/>
</dbReference>
<dbReference type="PANTHER" id="PTHR15032:SF4">
    <property type="entry name" value="N-ACYL-PHOSPHATIDYLETHANOLAMINE-HYDROLYZING PHOSPHOLIPASE D"/>
    <property type="match status" value="1"/>
</dbReference>
<dbReference type="Gene3D" id="3.60.15.10">
    <property type="entry name" value="Ribonuclease Z/Hydroxyacylglutathione hydrolase-like"/>
    <property type="match status" value="1"/>
</dbReference>
<dbReference type="SUPFAM" id="SSF56281">
    <property type="entry name" value="Metallo-hydrolase/oxidoreductase"/>
    <property type="match status" value="1"/>
</dbReference>
<dbReference type="EMBL" id="VCLB01000001">
    <property type="protein sequence ID" value="TNB49521.1"/>
    <property type="molecule type" value="Genomic_DNA"/>
</dbReference>
<sequence>MIPTRVRLQKKNRYYTGPKSDHFDGTLFFNPDGMNPPGLAEVVKWQLAHKRTPWPKEVSCRYAPHKPDALVTGKGMRVTMIGHASLLIQVAGVNILTDPVFTKRVSPFDSVGPKRVCPPGVLLDDLPKIDVVLITHNHYDHLSHACLKRLQADHAPRIIAPLGNDTVIHQKVPDADVTVLDWGDQAPLPGGVNVFAEPCHHWSARGVTDRRMALWAAFVLETPAGCIYHIGDTSFHEGRNYRAAAEKYGGFRLANLPIGAYEPRYFMKNEHQDPVEAVKGFELSKAAYAAGHHFGTFQLTDEGHDDPVKLLKAALSDAGIDEDRFRPLEPGEAFDVPEID</sequence>
<dbReference type="Proteomes" id="UP000307874">
    <property type="component" value="Unassembled WGS sequence"/>
</dbReference>
<evidence type="ECO:0000313" key="2">
    <source>
        <dbReference type="EMBL" id="TNB49521.1"/>
    </source>
</evidence>
<dbReference type="InterPro" id="IPR036866">
    <property type="entry name" value="RibonucZ/Hydroxyglut_hydro"/>
</dbReference>
<gene>
    <name evidence="2" type="ORF">FF124_00740</name>
</gene>
<dbReference type="PANTHER" id="PTHR15032">
    <property type="entry name" value="N-ACYL-PHOSPHATIDYLETHANOLAMINE-HYDROLYZING PHOSPHOLIPASE D"/>
    <property type="match status" value="1"/>
</dbReference>
<name>A0A5C4JWJ6_9HYPH</name>
<evidence type="ECO:0000313" key="3">
    <source>
        <dbReference type="Proteomes" id="UP000307874"/>
    </source>
</evidence>
<reference evidence="2 3" key="1">
    <citation type="submission" date="2019-06" db="EMBL/GenBank/DDBJ databases">
        <title>Martelella lutilitoris sp. nov., isolated from a tidal mudflat.</title>
        <authorList>
            <person name="Kim Y.-J."/>
        </authorList>
    </citation>
    <scope>NUCLEOTIDE SEQUENCE [LARGE SCALE GENOMIC DNA]</scope>
    <source>
        <strain evidence="2 3">GH2-6</strain>
    </source>
</reference>
<dbReference type="InterPro" id="IPR001279">
    <property type="entry name" value="Metallo-B-lactamas"/>
</dbReference>
<dbReference type="InterPro" id="IPR024884">
    <property type="entry name" value="NAPE-PLD"/>
</dbReference>
<dbReference type="RefSeq" id="WP_138746565.1">
    <property type="nucleotide sequence ID" value="NZ_VCLB01000001.1"/>
</dbReference>
<evidence type="ECO:0000259" key="1">
    <source>
        <dbReference type="Pfam" id="PF12706"/>
    </source>
</evidence>
<keyword evidence="3" id="KW-1185">Reference proteome</keyword>